<evidence type="ECO:0000256" key="2">
    <source>
        <dbReference type="SAM" id="Phobius"/>
    </source>
</evidence>
<gene>
    <name evidence="3" type="ORF">FGO68_gene2050</name>
</gene>
<dbReference type="AlphaFoldDB" id="A0A8J8P433"/>
<keyword evidence="2" id="KW-0812">Transmembrane</keyword>
<proteinExistence type="predicted"/>
<reference evidence="3" key="1">
    <citation type="submission" date="2019-06" db="EMBL/GenBank/DDBJ databases">
        <authorList>
            <person name="Zheng W."/>
        </authorList>
    </citation>
    <scope>NUCLEOTIDE SEQUENCE</scope>
    <source>
        <strain evidence="3">QDHG01</strain>
    </source>
</reference>
<evidence type="ECO:0000313" key="3">
    <source>
        <dbReference type="EMBL" id="TNV86742.1"/>
    </source>
</evidence>
<organism evidence="3 4">
    <name type="scientific">Halteria grandinella</name>
    <dbReference type="NCBI Taxonomy" id="5974"/>
    <lineage>
        <taxon>Eukaryota</taxon>
        <taxon>Sar</taxon>
        <taxon>Alveolata</taxon>
        <taxon>Ciliophora</taxon>
        <taxon>Intramacronucleata</taxon>
        <taxon>Spirotrichea</taxon>
        <taxon>Stichotrichia</taxon>
        <taxon>Sporadotrichida</taxon>
        <taxon>Halteriidae</taxon>
        <taxon>Halteria</taxon>
    </lineage>
</organism>
<protein>
    <submittedName>
        <fullName evidence="3">Uncharacterized protein</fullName>
    </submittedName>
</protein>
<comment type="caution">
    <text evidence="3">The sequence shown here is derived from an EMBL/GenBank/DDBJ whole genome shotgun (WGS) entry which is preliminary data.</text>
</comment>
<feature type="compositionally biased region" description="Basic residues" evidence="1">
    <location>
        <begin position="343"/>
        <end position="356"/>
    </location>
</feature>
<name>A0A8J8P433_HALGN</name>
<dbReference type="EMBL" id="RRYP01000857">
    <property type="protein sequence ID" value="TNV86742.1"/>
    <property type="molecule type" value="Genomic_DNA"/>
</dbReference>
<evidence type="ECO:0000313" key="4">
    <source>
        <dbReference type="Proteomes" id="UP000785679"/>
    </source>
</evidence>
<accession>A0A8J8P433</accession>
<keyword evidence="2" id="KW-0472">Membrane</keyword>
<feature type="region of interest" description="Disordered" evidence="1">
    <location>
        <begin position="330"/>
        <end position="356"/>
    </location>
</feature>
<evidence type="ECO:0000256" key="1">
    <source>
        <dbReference type="SAM" id="MobiDB-lite"/>
    </source>
</evidence>
<sequence length="356" mass="41145">MFLARRFSMALTIAIFPEVAFLQIYSQMIWSSALILFYWKVWPLNEPILNILEIYNEATILICIYLVPDPNYRLQAGWVLIGIVGLNIVANWVSLILRTGFVLIKLLKTKILDRVSRKPQKVPEQGSKHKIHAITGTDIKKELAISQNISRAIDAQSRTTVHNTYDFDDDYQDISQTNIQDKAYEYAQQSFVNPEPSQIDSLWPYRPAQSSMTIAQILVQNKLVQFNDLKKLEDDLPISNDINNNNIPYFKSSQLQYSTRNSHQPLSQLPLTDLSLEQIVELKVSLANDEMTNRNITFRDAKNKPQQLILLPHQQEARVNLVNLLQQRQVREEESQKELQTTQKKKQKRKGKGKAK</sequence>
<keyword evidence="4" id="KW-1185">Reference proteome</keyword>
<dbReference type="Proteomes" id="UP000785679">
    <property type="component" value="Unassembled WGS sequence"/>
</dbReference>
<keyword evidence="2" id="KW-1133">Transmembrane helix</keyword>
<feature type="transmembrane region" description="Helical" evidence="2">
    <location>
        <begin position="79"/>
        <end position="104"/>
    </location>
</feature>